<evidence type="ECO:0000313" key="2">
    <source>
        <dbReference type="Proteomes" id="UP000051461"/>
    </source>
</evidence>
<sequence length="223" mass="23303">MVPEVTTALRQNLVKVPEVIKQASGIIILGKKIRSIVFSTDIALIRNINADAVLAVYPFTPHPAIMQAISMSADIPILAGIGGGLTHGERSMNMSLFAESLGSLSVVLNAPTPVATIQRVEEVIDIPIILTVVSAKTDLAPYLAAGVDIVNISGAAATVEIVKSVRQRYPELPIIATGGPTDATIAAAIAAGANAISYTPPSNGALFKAKMAHYREDANKEID</sequence>
<evidence type="ECO:0000313" key="1">
    <source>
        <dbReference type="EMBL" id="KRK33416.1"/>
    </source>
</evidence>
<dbReference type="SUPFAM" id="SSF51395">
    <property type="entry name" value="FMN-linked oxidoreductases"/>
    <property type="match status" value="1"/>
</dbReference>
<comment type="caution">
    <text evidence="1">The sequence shown here is derived from an EMBL/GenBank/DDBJ whole genome shotgun (WGS) entry which is preliminary data.</text>
</comment>
<dbReference type="PATRIC" id="fig|1423726.3.peg.1223"/>
<dbReference type="AlphaFoldDB" id="A0A0R1GHC8"/>
<dbReference type="RefSeq" id="WP_057905352.1">
    <property type="nucleotide sequence ID" value="NZ_AZDA01000116.1"/>
</dbReference>
<gene>
    <name evidence="1" type="ORF">FC07_GL001177</name>
</gene>
<dbReference type="STRING" id="1423726.FC07_GL001177"/>
<dbReference type="InterPro" id="IPR013785">
    <property type="entry name" value="Aldolase_TIM"/>
</dbReference>
<name>A0A0R1GHC8_9LACO</name>
<dbReference type="EMBL" id="AZDA01000116">
    <property type="protein sequence ID" value="KRK33416.1"/>
    <property type="molecule type" value="Genomic_DNA"/>
</dbReference>
<reference evidence="1 2" key="1">
    <citation type="journal article" date="2015" name="Genome Announc.">
        <title>Expanding the biotechnology potential of lactobacilli through comparative genomics of 213 strains and associated genera.</title>
        <authorList>
            <person name="Sun Z."/>
            <person name="Harris H.M."/>
            <person name="McCann A."/>
            <person name="Guo C."/>
            <person name="Argimon S."/>
            <person name="Zhang W."/>
            <person name="Yang X."/>
            <person name="Jeffery I.B."/>
            <person name="Cooney J.C."/>
            <person name="Kagawa T.F."/>
            <person name="Liu W."/>
            <person name="Song Y."/>
            <person name="Salvetti E."/>
            <person name="Wrobel A."/>
            <person name="Rasinkangas P."/>
            <person name="Parkhill J."/>
            <person name="Rea M.C."/>
            <person name="O'Sullivan O."/>
            <person name="Ritari J."/>
            <person name="Douillard F.P."/>
            <person name="Paul Ross R."/>
            <person name="Yang R."/>
            <person name="Briner A.E."/>
            <person name="Felis G.E."/>
            <person name="de Vos W.M."/>
            <person name="Barrangou R."/>
            <person name="Klaenhammer T.R."/>
            <person name="Caufield P.W."/>
            <person name="Cui Y."/>
            <person name="Zhang H."/>
            <person name="O'Toole P.W."/>
        </authorList>
    </citation>
    <scope>NUCLEOTIDE SEQUENCE [LARGE SCALE GENOMIC DNA]</scope>
    <source>
        <strain evidence="1 2">DSM 20003</strain>
    </source>
</reference>
<protein>
    <recommendedName>
        <fullName evidence="3">Hydrolase</fullName>
    </recommendedName>
</protein>
<evidence type="ECO:0008006" key="3">
    <source>
        <dbReference type="Google" id="ProtNLM"/>
    </source>
</evidence>
<dbReference type="Proteomes" id="UP000051461">
    <property type="component" value="Unassembled WGS sequence"/>
</dbReference>
<proteinExistence type="predicted"/>
<dbReference type="OrthoDB" id="1092608at2"/>
<dbReference type="Gene3D" id="3.20.20.70">
    <property type="entry name" value="Aldolase class I"/>
    <property type="match status" value="1"/>
</dbReference>
<accession>A0A0R1GHC8</accession>
<organism evidence="1 2">
    <name type="scientific">Loigolactobacillus bifermentans DSM 20003</name>
    <dbReference type="NCBI Taxonomy" id="1423726"/>
    <lineage>
        <taxon>Bacteria</taxon>
        <taxon>Bacillati</taxon>
        <taxon>Bacillota</taxon>
        <taxon>Bacilli</taxon>
        <taxon>Lactobacillales</taxon>
        <taxon>Lactobacillaceae</taxon>
        <taxon>Loigolactobacillus</taxon>
    </lineage>
</organism>
<keyword evidence="2" id="KW-1185">Reference proteome</keyword>